<proteinExistence type="predicted"/>
<gene>
    <name evidence="1" type="ORF">DCAF_LOCUS14881</name>
</gene>
<evidence type="ECO:0000313" key="1">
    <source>
        <dbReference type="EMBL" id="CAK7339805.1"/>
    </source>
</evidence>
<evidence type="ECO:0000313" key="2">
    <source>
        <dbReference type="Proteomes" id="UP001314170"/>
    </source>
</evidence>
<sequence>MPLPHPHRRETLGTGSSMKNSVVQCNVGNSSPVFLCSLFPKKAEISQLHLEFLSYCGQHFHPDNETYPFVSLLQESYGEDIADTETEKSANGSDKDEYEVLLACASVTKPKRKRKHANKKVLDAVKEHESKQDDFKTNSCDHELCLQDEYEKGVKPKSNRNEQADKKILDTDVRSHNNAVKEEKASKMSTSLTVWNMLCLCKRNKIRRNRALCEY</sequence>
<comment type="caution">
    <text evidence="1">The sequence shown here is derived from an EMBL/GenBank/DDBJ whole genome shotgun (WGS) entry which is preliminary data.</text>
</comment>
<protein>
    <submittedName>
        <fullName evidence="1">Uncharacterized protein</fullName>
    </submittedName>
</protein>
<dbReference type="Proteomes" id="UP001314170">
    <property type="component" value="Unassembled WGS sequence"/>
</dbReference>
<dbReference type="AlphaFoldDB" id="A0AAV1RVD5"/>
<organism evidence="1 2">
    <name type="scientific">Dovyalis caffra</name>
    <dbReference type="NCBI Taxonomy" id="77055"/>
    <lineage>
        <taxon>Eukaryota</taxon>
        <taxon>Viridiplantae</taxon>
        <taxon>Streptophyta</taxon>
        <taxon>Embryophyta</taxon>
        <taxon>Tracheophyta</taxon>
        <taxon>Spermatophyta</taxon>
        <taxon>Magnoliopsida</taxon>
        <taxon>eudicotyledons</taxon>
        <taxon>Gunneridae</taxon>
        <taxon>Pentapetalae</taxon>
        <taxon>rosids</taxon>
        <taxon>fabids</taxon>
        <taxon>Malpighiales</taxon>
        <taxon>Salicaceae</taxon>
        <taxon>Flacourtieae</taxon>
        <taxon>Dovyalis</taxon>
    </lineage>
</organism>
<dbReference type="EMBL" id="CAWUPB010001158">
    <property type="protein sequence ID" value="CAK7339805.1"/>
    <property type="molecule type" value="Genomic_DNA"/>
</dbReference>
<reference evidence="1 2" key="1">
    <citation type="submission" date="2024-01" db="EMBL/GenBank/DDBJ databases">
        <authorList>
            <person name="Waweru B."/>
        </authorList>
    </citation>
    <scope>NUCLEOTIDE SEQUENCE [LARGE SCALE GENOMIC DNA]</scope>
</reference>
<keyword evidence="2" id="KW-1185">Reference proteome</keyword>
<accession>A0AAV1RVD5</accession>
<name>A0AAV1RVD5_9ROSI</name>